<dbReference type="OrthoDB" id="6613714at2759"/>
<evidence type="ECO:0000259" key="1">
    <source>
        <dbReference type="Pfam" id="PF21787"/>
    </source>
</evidence>
<organism evidence="3 4">
    <name type="scientific">Daphnia pulex</name>
    <name type="common">Water flea</name>
    <dbReference type="NCBI Taxonomy" id="6669"/>
    <lineage>
        <taxon>Eukaryota</taxon>
        <taxon>Metazoa</taxon>
        <taxon>Ecdysozoa</taxon>
        <taxon>Arthropoda</taxon>
        <taxon>Crustacea</taxon>
        <taxon>Branchiopoda</taxon>
        <taxon>Diplostraca</taxon>
        <taxon>Cladocera</taxon>
        <taxon>Anomopoda</taxon>
        <taxon>Daphniidae</taxon>
        <taxon>Daphnia</taxon>
    </lineage>
</organism>
<dbReference type="KEGG" id="dpx:DAPPUDRAFT_263683"/>
<feature type="domain" description="Transposable element P transposase-like RNase H" evidence="1">
    <location>
        <begin position="99"/>
        <end position="168"/>
    </location>
</feature>
<dbReference type="HOGENOM" id="CLU_783595_0_0_1"/>
<accession>E9HQ85</accession>
<protein>
    <submittedName>
        <fullName evidence="3">Uncharacterized protein</fullName>
    </submittedName>
</protein>
<keyword evidence="4" id="KW-1185">Reference proteome</keyword>
<feature type="domain" description="Transposable element P transposase-like RNase H C-terminal" evidence="2">
    <location>
        <begin position="260"/>
        <end position="293"/>
    </location>
</feature>
<dbReference type="InParanoid" id="E9HQ85"/>
<evidence type="ECO:0000259" key="2">
    <source>
        <dbReference type="Pfam" id="PF21789"/>
    </source>
</evidence>
<dbReference type="PhylomeDB" id="E9HQ85"/>
<dbReference type="InterPro" id="IPR048365">
    <property type="entry name" value="TNP-like_RNaseH_N"/>
</dbReference>
<evidence type="ECO:0000313" key="4">
    <source>
        <dbReference type="Proteomes" id="UP000000305"/>
    </source>
</evidence>
<dbReference type="InterPro" id="IPR048367">
    <property type="entry name" value="TNP-like_RNaseH_C"/>
</dbReference>
<gene>
    <name evidence="3" type="ORF">DAPPUDRAFT_263683</name>
</gene>
<dbReference type="AlphaFoldDB" id="E9HQ85"/>
<dbReference type="EMBL" id="GL732716">
    <property type="protein sequence ID" value="EFX66100.1"/>
    <property type="molecule type" value="Genomic_DNA"/>
</dbReference>
<proteinExistence type="predicted"/>
<dbReference type="Pfam" id="PF21789">
    <property type="entry name" value="TNP-like_RNaseH_C"/>
    <property type="match status" value="1"/>
</dbReference>
<name>E9HQ85_DAPPU</name>
<dbReference type="Proteomes" id="UP000000305">
    <property type="component" value="Unassembled WGS sequence"/>
</dbReference>
<evidence type="ECO:0000313" key="3">
    <source>
        <dbReference type="EMBL" id="EFX66100.1"/>
    </source>
</evidence>
<reference evidence="3 4" key="1">
    <citation type="journal article" date="2011" name="Science">
        <title>The ecoresponsive genome of Daphnia pulex.</title>
        <authorList>
            <person name="Colbourne J.K."/>
            <person name="Pfrender M.E."/>
            <person name="Gilbert D."/>
            <person name="Thomas W.K."/>
            <person name="Tucker A."/>
            <person name="Oakley T.H."/>
            <person name="Tokishita S."/>
            <person name="Aerts A."/>
            <person name="Arnold G.J."/>
            <person name="Basu M.K."/>
            <person name="Bauer D.J."/>
            <person name="Caceres C.E."/>
            <person name="Carmel L."/>
            <person name="Casola C."/>
            <person name="Choi J.H."/>
            <person name="Detter J.C."/>
            <person name="Dong Q."/>
            <person name="Dusheyko S."/>
            <person name="Eads B.D."/>
            <person name="Frohlich T."/>
            <person name="Geiler-Samerotte K.A."/>
            <person name="Gerlach D."/>
            <person name="Hatcher P."/>
            <person name="Jogdeo S."/>
            <person name="Krijgsveld J."/>
            <person name="Kriventseva E.V."/>
            <person name="Kultz D."/>
            <person name="Laforsch C."/>
            <person name="Lindquist E."/>
            <person name="Lopez J."/>
            <person name="Manak J.R."/>
            <person name="Muller J."/>
            <person name="Pangilinan J."/>
            <person name="Patwardhan R.P."/>
            <person name="Pitluck S."/>
            <person name="Pritham E.J."/>
            <person name="Rechtsteiner A."/>
            <person name="Rho M."/>
            <person name="Rogozin I.B."/>
            <person name="Sakarya O."/>
            <person name="Salamov A."/>
            <person name="Schaack S."/>
            <person name="Shapiro H."/>
            <person name="Shiga Y."/>
            <person name="Skalitzky C."/>
            <person name="Smith Z."/>
            <person name="Souvorov A."/>
            <person name="Sung W."/>
            <person name="Tang Z."/>
            <person name="Tsuchiya D."/>
            <person name="Tu H."/>
            <person name="Vos H."/>
            <person name="Wang M."/>
            <person name="Wolf Y.I."/>
            <person name="Yamagata H."/>
            <person name="Yamada T."/>
            <person name="Ye Y."/>
            <person name="Shaw J.R."/>
            <person name="Andrews J."/>
            <person name="Crease T.J."/>
            <person name="Tang H."/>
            <person name="Lucas S.M."/>
            <person name="Robertson H.M."/>
            <person name="Bork P."/>
            <person name="Koonin E.V."/>
            <person name="Zdobnov E.M."/>
            <person name="Grigoriev I.V."/>
            <person name="Lynch M."/>
            <person name="Boore J.L."/>
        </authorList>
    </citation>
    <scope>NUCLEOTIDE SEQUENCE [LARGE SCALE GENOMIC DNA]</scope>
</reference>
<dbReference type="Pfam" id="PF21787">
    <property type="entry name" value="TNP-like_RNaseH_N"/>
    <property type="match status" value="1"/>
</dbReference>
<sequence>MNTLNIDERTAAYKYISKLHPKNKILVETIFHKASLKKSSKGMRYGPEFLLECLLLHIKSASAYEHLRTSNMLPLPDPDHEWYLMETFILMENPKFVGVDEISITSDLYFNATLLQFEGFADHLCDLPQENHDEQFQDSATNETPYADHALVLMFRPFVGSWVQPIAVLSDSVAKALKIYRGSQEYHDKFENSEATQEFLQPIERLLKELNASEESWVQTKVQPFVAPTSINMLRITLVNIIQLTEYLLNNGFDSVMTGKYNQDCLERFFGLIRTAGGSDDKPSCSSFLQLYRMLSLYYPTKRILGSNVDDAERLRLLTSYKDGLMKAYNENKKDALLLKQKRGRVVSTYVLHN</sequence>